<comment type="similarity">
    <text evidence="3">Belongs to the HARBI1 family.</text>
</comment>
<evidence type="ECO:0000256" key="3">
    <source>
        <dbReference type="ARBA" id="ARBA00006958"/>
    </source>
</evidence>
<keyword evidence="6" id="KW-0378">Hydrolase</keyword>
<comment type="cofactor">
    <cofactor evidence="1">
        <name>a divalent metal cation</name>
        <dbReference type="ChEBI" id="CHEBI:60240"/>
    </cofactor>
</comment>
<evidence type="ECO:0000256" key="7">
    <source>
        <dbReference type="ARBA" id="ARBA00023242"/>
    </source>
</evidence>
<dbReference type="PANTHER" id="PTHR22930:SF286">
    <property type="entry name" value="NUCLEASE HARBI1"/>
    <property type="match status" value="1"/>
</dbReference>
<sequence length="235" mass="26996">MAFKLIAMDLENQAEINFRAQERRIPRNVDDPFDLIDQEFKKLYRLRKDTIYDIICAIGSNLESSRITGIKPEKMVLSSIRFFATGSFQRSVGEQWGISLSQPSVSRCLHGVTDSINQVVLRQWVKFPKTTYERNIMKETFRSCLYPFEGCIGAIDCTHVAILAPARNVGAYVNHHGYHSLNVQTFCDPNLRILNVNAQYGGSRHDSFIWGSRPARTLLENAFNHGERRTFLLYE</sequence>
<keyword evidence="7" id="KW-0539">Nucleus</keyword>
<accession>A0ABM3VEB2</accession>
<evidence type="ECO:0000313" key="9">
    <source>
        <dbReference type="Proteomes" id="UP001652621"/>
    </source>
</evidence>
<evidence type="ECO:0000259" key="8">
    <source>
        <dbReference type="Pfam" id="PF13359"/>
    </source>
</evidence>
<proteinExistence type="inferred from homology"/>
<dbReference type="Pfam" id="PF13359">
    <property type="entry name" value="DDE_Tnp_4"/>
    <property type="match status" value="1"/>
</dbReference>
<gene>
    <name evidence="10" type="primary">LOC131804889</name>
</gene>
<comment type="subcellular location">
    <subcellularLocation>
        <location evidence="2">Nucleus</location>
    </subcellularLocation>
</comment>
<protein>
    <submittedName>
        <fullName evidence="10">Nuclease HARBI1</fullName>
    </submittedName>
</protein>
<name>A0ABM3VEB2_MUSDO</name>
<evidence type="ECO:0000256" key="4">
    <source>
        <dbReference type="ARBA" id="ARBA00022722"/>
    </source>
</evidence>
<evidence type="ECO:0000256" key="5">
    <source>
        <dbReference type="ARBA" id="ARBA00022723"/>
    </source>
</evidence>
<feature type="domain" description="DDE Tnp4" evidence="8">
    <location>
        <begin position="155"/>
        <end position="224"/>
    </location>
</feature>
<dbReference type="PANTHER" id="PTHR22930">
    <property type="match status" value="1"/>
</dbReference>
<dbReference type="InterPro" id="IPR045249">
    <property type="entry name" value="HARBI1-like"/>
</dbReference>
<keyword evidence="4" id="KW-0540">Nuclease</keyword>
<reference evidence="10" key="1">
    <citation type="submission" date="2025-08" db="UniProtKB">
        <authorList>
            <consortium name="RefSeq"/>
        </authorList>
    </citation>
    <scope>IDENTIFICATION</scope>
    <source>
        <strain evidence="10">Aabys</strain>
        <tissue evidence="10">Whole body</tissue>
    </source>
</reference>
<organism evidence="9 10">
    <name type="scientific">Musca domestica</name>
    <name type="common">House fly</name>
    <dbReference type="NCBI Taxonomy" id="7370"/>
    <lineage>
        <taxon>Eukaryota</taxon>
        <taxon>Metazoa</taxon>
        <taxon>Ecdysozoa</taxon>
        <taxon>Arthropoda</taxon>
        <taxon>Hexapoda</taxon>
        <taxon>Insecta</taxon>
        <taxon>Pterygota</taxon>
        <taxon>Neoptera</taxon>
        <taxon>Endopterygota</taxon>
        <taxon>Diptera</taxon>
        <taxon>Brachycera</taxon>
        <taxon>Muscomorpha</taxon>
        <taxon>Muscoidea</taxon>
        <taxon>Muscidae</taxon>
        <taxon>Musca</taxon>
    </lineage>
</organism>
<keyword evidence="5" id="KW-0479">Metal-binding</keyword>
<evidence type="ECO:0000256" key="6">
    <source>
        <dbReference type="ARBA" id="ARBA00022801"/>
    </source>
</evidence>
<dbReference type="InterPro" id="IPR027806">
    <property type="entry name" value="HARBI1_dom"/>
</dbReference>
<dbReference type="GeneID" id="131804889"/>
<evidence type="ECO:0000313" key="10">
    <source>
        <dbReference type="RefSeq" id="XP_058984125.1"/>
    </source>
</evidence>
<dbReference type="Proteomes" id="UP001652621">
    <property type="component" value="Unplaced"/>
</dbReference>
<keyword evidence="9" id="KW-1185">Reference proteome</keyword>
<evidence type="ECO:0000256" key="1">
    <source>
        <dbReference type="ARBA" id="ARBA00001968"/>
    </source>
</evidence>
<dbReference type="RefSeq" id="XP_058984125.1">
    <property type="nucleotide sequence ID" value="XM_059128142.1"/>
</dbReference>
<evidence type="ECO:0000256" key="2">
    <source>
        <dbReference type="ARBA" id="ARBA00004123"/>
    </source>
</evidence>